<dbReference type="AlphaFoldDB" id="A0A0B7A7K3"/>
<sequence length="123" mass="14207">MGVKLVIKAMDTGKIPCKHQSDMPYWAQQLRLNSKRVNEKQNKKLHAMLLPLVTATSFCHTQHKPTTKSINSLAHTKKIRCYTAHSSAVQLCARCRTPHTFMASFFFILQDLTLMRFQENKLF</sequence>
<evidence type="ECO:0000313" key="2">
    <source>
        <dbReference type="EMBL" id="CEK76662.1"/>
    </source>
</evidence>
<gene>
    <name evidence="2" type="primary">ORF100980</name>
    <name evidence="1" type="synonym">ORF100978</name>
</gene>
<accession>A0A0B7A7K3</accession>
<dbReference type="EMBL" id="HACG01029797">
    <property type="protein sequence ID" value="CEK76662.1"/>
    <property type="molecule type" value="Transcribed_RNA"/>
</dbReference>
<proteinExistence type="predicted"/>
<dbReference type="EMBL" id="HACG01029796">
    <property type="protein sequence ID" value="CEK76661.1"/>
    <property type="molecule type" value="Transcribed_RNA"/>
</dbReference>
<evidence type="ECO:0000313" key="1">
    <source>
        <dbReference type="EMBL" id="CEK76661.1"/>
    </source>
</evidence>
<reference evidence="2" key="1">
    <citation type="submission" date="2014-12" db="EMBL/GenBank/DDBJ databases">
        <title>Insight into the proteome of Arion vulgaris.</title>
        <authorList>
            <person name="Aradska J."/>
            <person name="Bulat T."/>
            <person name="Smidak R."/>
            <person name="Sarate P."/>
            <person name="Gangsoo J."/>
            <person name="Sialana F."/>
            <person name="Bilban M."/>
            <person name="Lubec G."/>
        </authorList>
    </citation>
    <scope>NUCLEOTIDE SEQUENCE</scope>
    <source>
        <tissue evidence="2">Skin</tissue>
    </source>
</reference>
<name>A0A0B7A7K3_9EUPU</name>
<protein>
    <submittedName>
        <fullName evidence="2">Uncharacterized protein</fullName>
    </submittedName>
</protein>
<organism evidence="2">
    <name type="scientific">Arion vulgaris</name>
    <dbReference type="NCBI Taxonomy" id="1028688"/>
    <lineage>
        <taxon>Eukaryota</taxon>
        <taxon>Metazoa</taxon>
        <taxon>Spiralia</taxon>
        <taxon>Lophotrochozoa</taxon>
        <taxon>Mollusca</taxon>
        <taxon>Gastropoda</taxon>
        <taxon>Heterobranchia</taxon>
        <taxon>Euthyneura</taxon>
        <taxon>Panpulmonata</taxon>
        <taxon>Eupulmonata</taxon>
        <taxon>Stylommatophora</taxon>
        <taxon>Helicina</taxon>
        <taxon>Arionoidea</taxon>
        <taxon>Arionidae</taxon>
        <taxon>Arion</taxon>
    </lineage>
</organism>
<feature type="non-terminal residue" evidence="2">
    <location>
        <position position="123"/>
    </location>
</feature>